<dbReference type="Pfam" id="PF05986">
    <property type="entry name" value="ADAMTS_spacer1"/>
    <property type="match status" value="1"/>
</dbReference>
<evidence type="ECO:0000256" key="3">
    <source>
        <dbReference type="ARBA" id="ARBA00022729"/>
    </source>
</evidence>
<dbReference type="Gene3D" id="2.60.120.830">
    <property type="match status" value="1"/>
</dbReference>
<dbReference type="SUPFAM" id="SSF82895">
    <property type="entry name" value="TSP-1 type 1 repeat"/>
    <property type="match status" value="6"/>
</dbReference>
<evidence type="ECO:0000313" key="7">
    <source>
        <dbReference type="EMBL" id="VEN57108.1"/>
    </source>
</evidence>
<evidence type="ECO:0000313" key="8">
    <source>
        <dbReference type="Proteomes" id="UP000410492"/>
    </source>
</evidence>
<keyword evidence="3 5" id="KW-0732">Signal</keyword>
<feature type="signal peptide" evidence="5">
    <location>
        <begin position="1"/>
        <end position="24"/>
    </location>
</feature>
<keyword evidence="8" id="KW-1185">Reference proteome</keyword>
<gene>
    <name evidence="7" type="ORF">CALMAC_LOCUS15813</name>
</gene>
<proteinExistence type="predicted"/>
<dbReference type="InterPro" id="IPR010909">
    <property type="entry name" value="PLAC"/>
</dbReference>
<dbReference type="PANTHER" id="PTHR13723:SF305">
    <property type="entry name" value="PROTEIN MADD-4"/>
    <property type="match status" value="1"/>
</dbReference>
<protein>
    <recommendedName>
        <fullName evidence="6">PLAC domain-containing protein</fullName>
    </recommendedName>
</protein>
<dbReference type="PANTHER" id="PTHR13723">
    <property type="entry name" value="ADAMTS A DISINTEGRIN AND METALLOPROTEASE WITH THROMBOSPONDIN MOTIFS PROTEASE"/>
    <property type="match status" value="1"/>
</dbReference>
<accession>A0A653DAT3</accession>
<name>A0A653DAT3_CALMS</name>
<dbReference type="GO" id="GO:0005576">
    <property type="term" value="C:extracellular region"/>
    <property type="evidence" value="ECO:0007669"/>
    <property type="project" value="UniProtKB-SubCell"/>
</dbReference>
<dbReference type="InterPro" id="IPR050439">
    <property type="entry name" value="ADAMTS_ADAMTS-like"/>
</dbReference>
<dbReference type="PROSITE" id="PS50092">
    <property type="entry name" value="TSP1"/>
    <property type="match status" value="6"/>
</dbReference>
<evidence type="ECO:0000256" key="5">
    <source>
        <dbReference type="SAM" id="SignalP"/>
    </source>
</evidence>
<feature type="chain" id="PRO_5024797973" description="PLAC domain-containing protein" evidence="5">
    <location>
        <begin position="25"/>
        <end position="645"/>
    </location>
</feature>
<dbReference type="SMART" id="SM00209">
    <property type="entry name" value="TSP1"/>
    <property type="match status" value="6"/>
</dbReference>
<evidence type="ECO:0000259" key="6">
    <source>
        <dbReference type="PROSITE" id="PS50900"/>
    </source>
</evidence>
<dbReference type="InterPro" id="IPR010294">
    <property type="entry name" value="ADAMTS_spacer1"/>
</dbReference>
<keyword evidence="4" id="KW-0677">Repeat</keyword>
<dbReference type="EMBL" id="CAACVG010010969">
    <property type="protein sequence ID" value="VEN57108.1"/>
    <property type="molecule type" value="Genomic_DNA"/>
</dbReference>
<keyword evidence="2" id="KW-0964">Secreted</keyword>
<dbReference type="PROSITE" id="PS50900">
    <property type="entry name" value="PLAC"/>
    <property type="match status" value="1"/>
</dbReference>
<dbReference type="Gene3D" id="2.20.100.10">
    <property type="entry name" value="Thrombospondin type-1 (TSP1) repeat"/>
    <property type="match status" value="5"/>
</dbReference>
<evidence type="ECO:0000256" key="4">
    <source>
        <dbReference type="ARBA" id="ARBA00022737"/>
    </source>
</evidence>
<feature type="domain" description="PLAC" evidence="6">
    <location>
        <begin position="604"/>
        <end position="641"/>
    </location>
</feature>
<dbReference type="OrthoDB" id="5781878at2759"/>
<comment type="subcellular location">
    <subcellularLocation>
        <location evidence="1">Secreted</location>
    </subcellularLocation>
</comment>
<organism evidence="7 8">
    <name type="scientific">Callosobruchus maculatus</name>
    <name type="common">Southern cowpea weevil</name>
    <name type="synonym">Pulse bruchid</name>
    <dbReference type="NCBI Taxonomy" id="64391"/>
    <lineage>
        <taxon>Eukaryota</taxon>
        <taxon>Metazoa</taxon>
        <taxon>Ecdysozoa</taxon>
        <taxon>Arthropoda</taxon>
        <taxon>Hexapoda</taxon>
        <taxon>Insecta</taxon>
        <taxon>Pterygota</taxon>
        <taxon>Neoptera</taxon>
        <taxon>Endopterygota</taxon>
        <taxon>Coleoptera</taxon>
        <taxon>Polyphaga</taxon>
        <taxon>Cucujiformia</taxon>
        <taxon>Chrysomeloidea</taxon>
        <taxon>Chrysomelidae</taxon>
        <taxon>Bruchinae</taxon>
        <taxon>Bruchini</taxon>
        <taxon>Callosobruchus</taxon>
    </lineage>
</organism>
<evidence type="ECO:0000256" key="2">
    <source>
        <dbReference type="ARBA" id="ARBA00022525"/>
    </source>
</evidence>
<dbReference type="Proteomes" id="UP000410492">
    <property type="component" value="Unassembled WGS sequence"/>
</dbReference>
<dbReference type="Pfam" id="PF08686">
    <property type="entry name" value="PLAC"/>
    <property type="match status" value="1"/>
</dbReference>
<dbReference type="AlphaFoldDB" id="A0A653DAT3"/>
<dbReference type="Pfam" id="PF19030">
    <property type="entry name" value="TSP1_ADAMTS"/>
    <property type="match status" value="6"/>
</dbReference>
<evidence type="ECO:0000256" key="1">
    <source>
        <dbReference type="ARBA" id="ARBA00004613"/>
    </source>
</evidence>
<dbReference type="InterPro" id="IPR000884">
    <property type="entry name" value="TSP1_rpt"/>
</dbReference>
<dbReference type="InterPro" id="IPR036383">
    <property type="entry name" value="TSP1_rpt_sf"/>
</dbReference>
<reference evidence="7 8" key="1">
    <citation type="submission" date="2019-01" db="EMBL/GenBank/DDBJ databases">
        <authorList>
            <person name="Sayadi A."/>
        </authorList>
    </citation>
    <scope>NUCLEOTIDE SEQUENCE [LARGE SCALE GENOMIC DNA]</scope>
</reference>
<sequence length="645" mass="71437">MWLSESFITFIAVYMAVNSHGVVGSIDTEIHPPDEQCAACRRSTCRDINGIYTKPDLPPGYSLVAQIPAGACKVTVEQLKHTRNLLALKLTNGSFIVNGDWKFSNSRVFSGAGTKFVYVRQDENSLENLKSPGPLTSPVDIMIVNYQANTGIKYSYSLPVEDTPVIAPPLIKRPVIADPSVIETRRLEIPYNNVTLKDESRPQILHPGPRRTRVRRKHFHWKITGLTACSKSCGGGIQTYVKTCIRELGPHNQMPVHDRRCAHLDSPTSTPVRCNMDPCPPSWELQWTDCSVTCGEGVQQNIPRCKQDLPNGPVPVSESQCLMITKPAVQSRPCKKPACESISDNELPGVDESRAWLTGNWSQCSVTCGTGHRTRSVICPPGHHCKAEHRPAHAEYCNMGPCSASFLHVSDSDSRNSVSSSSWLVTEWSHCSEACGTGYQTRLALCEKEENTACSEGSKPELSRACSSEKECGGQWFTGPWGSCSDSCSGRAKQKREVACIVKIRGQSHITNEMTCSAHLKPPEEQPCEGSCPPHWFVGEWGQCEDSCPVGVQRREVKCLDSHGRKHNGCTVDEMPVSKRTCACPVKISTDSREKYKPAQDEPADRSCVDKIRKCKLAVQARLCHYPYYTTHCCESCRKAQDMFE</sequence>